<dbReference type="Gene3D" id="3.40.30.10">
    <property type="entry name" value="Glutaredoxin"/>
    <property type="match status" value="4"/>
</dbReference>
<evidence type="ECO:0000256" key="7">
    <source>
        <dbReference type="ARBA" id="ARBA00022824"/>
    </source>
</evidence>
<dbReference type="GO" id="GO:0003756">
    <property type="term" value="F:protein disulfide isomerase activity"/>
    <property type="evidence" value="ECO:0007669"/>
    <property type="project" value="UniProtKB-EC"/>
</dbReference>
<dbReference type="CDD" id="cd02995">
    <property type="entry name" value="PDI_a_PDI_a'_C"/>
    <property type="match status" value="1"/>
</dbReference>
<dbReference type="PROSITE" id="PS00194">
    <property type="entry name" value="THIOREDOXIN_1"/>
    <property type="match status" value="2"/>
</dbReference>
<gene>
    <name evidence="15" type="ORF">NADFUDRAFT_45116</name>
</gene>
<feature type="region of interest" description="Disordered" evidence="12">
    <location>
        <begin position="510"/>
        <end position="535"/>
    </location>
</feature>
<comment type="catalytic activity">
    <reaction evidence="1">
        <text>Catalyzes the rearrangement of -S-S- bonds in proteins.</text>
        <dbReference type="EC" id="5.3.4.1"/>
    </reaction>
</comment>
<dbReference type="PROSITE" id="PS51352">
    <property type="entry name" value="THIOREDOXIN_2"/>
    <property type="match status" value="2"/>
</dbReference>
<evidence type="ECO:0000256" key="13">
    <source>
        <dbReference type="SAM" id="SignalP"/>
    </source>
</evidence>
<dbReference type="Pfam" id="PF13848">
    <property type="entry name" value="Thioredoxin_6"/>
    <property type="match status" value="1"/>
</dbReference>
<dbReference type="GO" id="GO:0006457">
    <property type="term" value="P:protein folding"/>
    <property type="evidence" value="ECO:0007669"/>
    <property type="project" value="TreeGrafter"/>
</dbReference>
<accession>A0A1E3PT39</accession>
<dbReference type="InterPro" id="IPR005792">
    <property type="entry name" value="Prot_disulphide_isomerase"/>
</dbReference>
<keyword evidence="7" id="KW-0256">Endoplasmic reticulum</keyword>
<proteinExistence type="inferred from homology"/>
<dbReference type="CDD" id="cd02981">
    <property type="entry name" value="PDI_b_family"/>
    <property type="match status" value="1"/>
</dbReference>
<dbReference type="InterPro" id="IPR036249">
    <property type="entry name" value="Thioredoxin-like_sf"/>
</dbReference>
<comment type="similarity">
    <text evidence="3">Belongs to the protein disulfide isomerase family.</text>
</comment>
<evidence type="ECO:0000313" key="16">
    <source>
        <dbReference type="Proteomes" id="UP000095009"/>
    </source>
</evidence>
<feature type="disulfide bond" description="Redox-active" evidence="11">
    <location>
        <begin position="399"/>
        <end position="402"/>
    </location>
</feature>
<feature type="domain" description="Thioredoxin" evidence="14">
    <location>
        <begin position="15"/>
        <end position="129"/>
    </location>
</feature>
<evidence type="ECO:0000313" key="15">
    <source>
        <dbReference type="EMBL" id="ODQ68605.1"/>
    </source>
</evidence>
<dbReference type="GO" id="GO:0005788">
    <property type="term" value="C:endoplasmic reticulum lumen"/>
    <property type="evidence" value="ECO:0007669"/>
    <property type="project" value="UniProtKB-SubCell"/>
</dbReference>
<organism evidence="15 16">
    <name type="scientific">Nadsonia fulvescens var. elongata DSM 6958</name>
    <dbReference type="NCBI Taxonomy" id="857566"/>
    <lineage>
        <taxon>Eukaryota</taxon>
        <taxon>Fungi</taxon>
        <taxon>Dikarya</taxon>
        <taxon>Ascomycota</taxon>
        <taxon>Saccharomycotina</taxon>
        <taxon>Dipodascomycetes</taxon>
        <taxon>Dipodascales</taxon>
        <taxon>Dipodascales incertae sedis</taxon>
        <taxon>Nadsonia</taxon>
    </lineage>
</organism>
<evidence type="ECO:0000256" key="1">
    <source>
        <dbReference type="ARBA" id="ARBA00001182"/>
    </source>
</evidence>
<evidence type="ECO:0000256" key="2">
    <source>
        <dbReference type="ARBA" id="ARBA00004319"/>
    </source>
</evidence>
<dbReference type="EMBL" id="KV454406">
    <property type="protein sequence ID" value="ODQ68605.1"/>
    <property type="molecule type" value="Genomic_DNA"/>
</dbReference>
<dbReference type="STRING" id="857566.A0A1E3PT39"/>
<reference evidence="15 16" key="1">
    <citation type="journal article" date="2016" name="Proc. Natl. Acad. Sci. U.S.A.">
        <title>Comparative genomics of biotechnologically important yeasts.</title>
        <authorList>
            <person name="Riley R."/>
            <person name="Haridas S."/>
            <person name="Wolfe K.H."/>
            <person name="Lopes M.R."/>
            <person name="Hittinger C.T."/>
            <person name="Goeker M."/>
            <person name="Salamov A.A."/>
            <person name="Wisecaver J.H."/>
            <person name="Long T.M."/>
            <person name="Calvey C.H."/>
            <person name="Aerts A.L."/>
            <person name="Barry K.W."/>
            <person name="Choi C."/>
            <person name="Clum A."/>
            <person name="Coughlan A.Y."/>
            <person name="Deshpande S."/>
            <person name="Douglass A.P."/>
            <person name="Hanson S.J."/>
            <person name="Klenk H.-P."/>
            <person name="LaButti K.M."/>
            <person name="Lapidus A."/>
            <person name="Lindquist E.A."/>
            <person name="Lipzen A.M."/>
            <person name="Meier-Kolthoff J.P."/>
            <person name="Ohm R.A."/>
            <person name="Otillar R.P."/>
            <person name="Pangilinan J.L."/>
            <person name="Peng Y."/>
            <person name="Rokas A."/>
            <person name="Rosa C.A."/>
            <person name="Scheuner C."/>
            <person name="Sibirny A.A."/>
            <person name="Slot J.C."/>
            <person name="Stielow J.B."/>
            <person name="Sun H."/>
            <person name="Kurtzman C.P."/>
            <person name="Blackwell M."/>
            <person name="Grigoriev I.V."/>
            <person name="Jeffries T.W."/>
        </authorList>
    </citation>
    <scope>NUCLEOTIDE SEQUENCE [LARGE SCALE GENOMIC DNA]</scope>
    <source>
        <strain evidence="15 16">DSM 6958</strain>
    </source>
</reference>
<keyword evidence="5 13" id="KW-0732">Signal</keyword>
<evidence type="ECO:0000256" key="8">
    <source>
        <dbReference type="ARBA" id="ARBA00023157"/>
    </source>
</evidence>
<dbReference type="InterPro" id="IPR013766">
    <property type="entry name" value="Thioredoxin_domain"/>
</dbReference>
<sequence>MKASKLSTISWLAILALGAAASAVLKLNDTNFDHTLRAEPLIMVKYYAPWCGHCNTLAPEYEDAAETLASDHILLAEINCDDHQDICAEQELPGYPIMRAYRGDISKYTVYPGDRNSEELVKFMRRLNRDTVISLATEQEFDHFKSQDDILIVAYLADDIKVSEEDDEEISGNRVIFNNLASTFGDRYSFAYVNSPEIAVAHGVTMPSIVVYTKYEGGYKASYQDNEFDYDQAADFLSVETLPLFGEVSTSTYKAFMDSGLPLAFIFYDEEEDRQMMKEFLASHVHALRGKVIFAAIDANEFASHAVVLNLNQVWPAMVIHEYDTDKKYGLSQEFPPTQESIDEFIDAYVAGTLKNSIKSEPFPESNDGPVKVLIGNNFEKLVLESDSDVLVEFYAPWCTYCKKLIPVWEQLGQLYENSTDKVIIAKIDATANDFPGEPVHSYPTIRLYPAGGKATPIDYTHVRDLENFAQFIEFSGTHQVNGLENIEVVTERVRIQNEAQAEINRIKKEKRLKARKNRKRQTSKNKSRRLKDEL</sequence>
<keyword evidence="10 11" id="KW-0676">Redox-active center</keyword>
<dbReference type="SUPFAM" id="SSF52833">
    <property type="entry name" value="Thioredoxin-like"/>
    <property type="match status" value="4"/>
</dbReference>
<keyword evidence="9" id="KW-0413">Isomerase</keyword>
<dbReference type="Pfam" id="PF00085">
    <property type="entry name" value="Thioredoxin"/>
    <property type="match status" value="2"/>
</dbReference>
<evidence type="ECO:0000256" key="3">
    <source>
        <dbReference type="ARBA" id="ARBA00006347"/>
    </source>
</evidence>
<evidence type="ECO:0000256" key="10">
    <source>
        <dbReference type="ARBA" id="ARBA00023284"/>
    </source>
</evidence>
<dbReference type="OrthoDB" id="427280at2759"/>
<evidence type="ECO:0000256" key="11">
    <source>
        <dbReference type="PIRSR" id="PIRSR605792-51"/>
    </source>
</evidence>
<evidence type="ECO:0000256" key="12">
    <source>
        <dbReference type="SAM" id="MobiDB-lite"/>
    </source>
</evidence>
<keyword evidence="16" id="KW-1185">Reference proteome</keyword>
<evidence type="ECO:0000259" key="14">
    <source>
        <dbReference type="PROSITE" id="PS51352"/>
    </source>
</evidence>
<dbReference type="GO" id="GO:0034976">
    <property type="term" value="P:response to endoplasmic reticulum stress"/>
    <property type="evidence" value="ECO:0007669"/>
    <property type="project" value="TreeGrafter"/>
</dbReference>
<dbReference type="PANTHER" id="PTHR18929">
    <property type="entry name" value="PROTEIN DISULFIDE ISOMERASE"/>
    <property type="match status" value="1"/>
</dbReference>
<keyword evidence="6" id="KW-0677">Repeat</keyword>
<dbReference type="EC" id="5.3.4.1" evidence="4"/>
<protein>
    <recommendedName>
        <fullName evidence="4">protein disulfide-isomerase</fullName>
        <ecNumber evidence="4">5.3.4.1</ecNumber>
    </recommendedName>
</protein>
<keyword evidence="8 11" id="KW-1015">Disulfide bond</keyword>
<feature type="disulfide bond" description="Redox-active" evidence="11">
    <location>
        <begin position="51"/>
        <end position="54"/>
    </location>
</feature>
<evidence type="ECO:0000256" key="9">
    <source>
        <dbReference type="ARBA" id="ARBA00023235"/>
    </source>
</evidence>
<dbReference type="NCBIfam" id="TIGR01130">
    <property type="entry name" value="ER_PDI_fam"/>
    <property type="match status" value="1"/>
</dbReference>
<dbReference type="Proteomes" id="UP000095009">
    <property type="component" value="Unassembled WGS sequence"/>
</dbReference>
<dbReference type="CDD" id="cd02982">
    <property type="entry name" value="PDI_b'_family"/>
    <property type="match status" value="1"/>
</dbReference>
<feature type="domain" description="Thioredoxin" evidence="14">
    <location>
        <begin position="352"/>
        <end position="478"/>
    </location>
</feature>
<dbReference type="InterPro" id="IPR017937">
    <property type="entry name" value="Thioredoxin_CS"/>
</dbReference>
<evidence type="ECO:0000256" key="4">
    <source>
        <dbReference type="ARBA" id="ARBA00012723"/>
    </source>
</evidence>
<dbReference type="CDD" id="cd02961">
    <property type="entry name" value="PDI_a_family"/>
    <property type="match status" value="1"/>
</dbReference>
<evidence type="ECO:0000256" key="5">
    <source>
        <dbReference type="ARBA" id="ARBA00022729"/>
    </source>
</evidence>
<evidence type="ECO:0000256" key="6">
    <source>
        <dbReference type="ARBA" id="ARBA00022737"/>
    </source>
</evidence>
<dbReference type="FunFam" id="3.40.30.10:FF:000027">
    <property type="entry name" value="protein disulfide-isomerase A2"/>
    <property type="match status" value="1"/>
</dbReference>
<dbReference type="PANTHER" id="PTHR18929:SF132">
    <property type="entry name" value="PROTEIN DISULFIDE-ISOMERASE A3"/>
    <property type="match status" value="1"/>
</dbReference>
<name>A0A1E3PT39_9ASCO</name>
<feature type="chain" id="PRO_5009133975" description="protein disulfide-isomerase" evidence="13">
    <location>
        <begin position="22"/>
        <end position="535"/>
    </location>
</feature>
<feature type="signal peptide" evidence="13">
    <location>
        <begin position="1"/>
        <end position="21"/>
    </location>
</feature>
<dbReference type="AlphaFoldDB" id="A0A1E3PT39"/>
<comment type="subcellular location">
    <subcellularLocation>
        <location evidence="2">Endoplasmic reticulum lumen</location>
    </subcellularLocation>
</comment>